<evidence type="ECO:0008006" key="7">
    <source>
        <dbReference type="Google" id="ProtNLM"/>
    </source>
</evidence>
<protein>
    <recommendedName>
        <fullName evidence="7">Protein prenyltransferase</fullName>
    </recommendedName>
</protein>
<comment type="similarity">
    <text evidence="1">Belongs to the protein prenyltransferase subunit alpha family.</text>
</comment>
<name>A0A395NXJ9_TRIAR</name>
<dbReference type="OrthoDB" id="5358702at2759"/>
<dbReference type="SUPFAM" id="SSF48439">
    <property type="entry name" value="Protein prenylyltransferase"/>
    <property type="match status" value="1"/>
</dbReference>
<dbReference type="GO" id="GO:0005737">
    <property type="term" value="C:cytoplasm"/>
    <property type="evidence" value="ECO:0007669"/>
    <property type="project" value="TreeGrafter"/>
</dbReference>
<keyword evidence="4" id="KW-0677">Repeat</keyword>
<keyword evidence="2" id="KW-0637">Prenyltransferase</keyword>
<keyword evidence="3" id="KW-0808">Transferase</keyword>
<evidence type="ECO:0000313" key="6">
    <source>
        <dbReference type="Proteomes" id="UP000266272"/>
    </source>
</evidence>
<accession>A0A395NXJ9</accession>
<dbReference type="GO" id="GO:0008318">
    <property type="term" value="F:protein prenyltransferase activity"/>
    <property type="evidence" value="ECO:0007669"/>
    <property type="project" value="InterPro"/>
</dbReference>
<evidence type="ECO:0000256" key="4">
    <source>
        <dbReference type="ARBA" id="ARBA00022737"/>
    </source>
</evidence>
<comment type="caution">
    <text evidence="5">The sequence shown here is derived from an EMBL/GenBank/DDBJ whole genome shotgun (WGS) entry which is preliminary data.</text>
</comment>
<dbReference type="Gene3D" id="1.25.40.120">
    <property type="entry name" value="Protein prenylyltransferase"/>
    <property type="match status" value="1"/>
</dbReference>
<gene>
    <name evidence="5" type="ORF">TARUN_1492</name>
</gene>
<proteinExistence type="inferred from homology"/>
<dbReference type="PANTHER" id="PTHR11129:SF3">
    <property type="entry name" value="PROTEIN PRENYLTRANSFERASE ALPHA SUBUNIT REPEAT-CONTAINING PROTEIN 1"/>
    <property type="match status" value="1"/>
</dbReference>
<organism evidence="5 6">
    <name type="scientific">Trichoderma arundinaceum</name>
    <dbReference type="NCBI Taxonomy" id="490622"/>
    <lineage>
        <taxon>Eukaryota</taxon>
        <taxon>Fungi</taxon>
        <taxon>Dikarya</taxon>
        <taxon>Ascomycota</taxon>
        <taxon>Pezizomycotina</taxon>
        <taxon>Sordariomycetes</taxon>
        <taxon>Hypocreomycetidae</taxon>
        <taxon>Hypocreales</taxon>
        <taxon>Hypocreaceae</taxon>
        <taxon>Trichoderma</taxon>
    </lineage>
</organism>
<evidence type="ECO:0000256" key="2">
    <source>
        <dbReference type="ARBA" id="ARBA00022602"/>
    </source>
</evidence>
<evidence type="ECO:0000256" key="1">
    <source>
        <dbReference type="ARBA" id="ARBA00006734"/>
    </source>
</evidence>
<evidence type="ECO:0000313" key="5">
    <source>
        <dbReference type="EMBL" id="RFU80723.1"/>
    </source>
</evidence>
<sequence>MTECYCWIPACRSLSDCGKGEAFGCFADGTGDWPLLCQLDKDDVCHNPETLHVGCPAVVRQSCRLHRCTYPALTLKAGKNTTHESNDDSREQMSRALDDDVKRAIKQGDHERIFARIADALSQRLPELLEIEMLGRSHTADGDTILLQDGPAIAVPKLRLVQAFIFARKLLHRPVGAMRNETSRDGDASRATAVMLLMDPEHLTAANTRKRLLQATIKAGVDVEPRLRDELYFVDSLLTSRLHRHTKSPTLWGHRQWLMQRFQDHGLEIDAVSTLKTVISVAAERHPRNYYAWLHARYLANAVSEAGSRGGLSGMLEAAQKWAVSHHDDVSGWAFLMFFLDRHPEYAGPVLSETTRLAASFHWRNESVWYFFRNISSRPWCDRGCREGVESTRLALLRGAEKDPHGKKILEQASSWIQEYSI</sequence>
<dbReference type="Proteomes" id="UP000266272">
    <property type="component" value="Unassembled WGS sequence"/>
</dbReference>
<dbReference type="PANTHER" id="PTHR11129">
    <property type="entry name" value="PROTEIN FARNESYLTRANSFERASE ALPHA SUBUNIT/RAB GERANYLGERANYL TRANSFERASE ALPHA SUBUNIT"/>
    <property type="match status" value="1"/>
</dbReference>
<reference evidence="5 6" key="1">
    <citation type="journal article" date="2018" name="PLoS Pathog.">
        <title>Evolution of structural diversity of trichothecenes, a family of toxins produced by plant pathogenic and entomopathogenic fungi.</title>
        <authorList>
            <person name="Proctor R.H."/>
            <person name="McCormick S.P."/>
            <person name="Kim H.S."/>
            <person name="Cardoza R.E."/>
            <person name="Stanley A.M."/>
            <person name="Lindo L."/>
            <person name="Kelly A."/>
            <person name="Brown D.W."/>
            <person name="Lee T."/>
            <person name="Vaughan M.M."/>
            <person name="Alexander N.J."/>
            <person name="Busman M."/>
            <person name="Gutierrez S."/>
        </authorList>
    </citation>
    <scope>NUCLEOTIDE SEQUENCE [LARGE SCALE GENOMIC DNA]</scope>
    <source>
        <strain evidence="5 6">IBT 40837</strain>
    </source>
</reference>
<evidence type="ECO:0000256" key="3">
    <source>
        <dbReference type="ARBA" id="ARBA00022679"/>
    </source>
</evidence>
<dbReference type="STRING" id="490622.A0A395NXJ9"/>
<dbReference type="InterPro" id="IPR002088">
    <property type="entry name" value="Prenyl_trans_a"/>
</dbReference>
<dbReference type="Pfam" id="PF01239">
    <property type="entry name" value="PPTA"/>
    <property type="match status" value="1"/>
</dbReference>
<dbReference type="AlphaFoldDB" id="A0A395NXJ9"/>
<dbReference type="EMBL" id="PXOA01000096">
    <property type="protein sequence ID" value="RFU80723.1"/>
    <property type="molecule type" value="Genomic_DNA"/>
</dbReference>
<keyword evidence="6" id="KW-1185">Reference proteome</keyword>